<gene>
    <name evidence="5" type="ORF">BSA145_20670</name>
</gene>
<keyword evidence="2 5" id="KW-0489">Methyltransferase</keyword>
<feature type="domain" description="Methyltransferase type 11" evidence="4">
    <location>
        <begin position="49"/>
        <end position="143"/>
    </location>
</feature>
<organism evidence="5 6">
    <name type="scientific">Bacillus safensis</name>
    <dbReference type="NCBI Taxonomy" id="561879"/>
    <lineage>
        <taxon>Bacteria</taxon>
        <taxon>Bacillati</taxon>
        <taxon>Bacillota</taxon>
        <taxon>Bacilli</taxon>
        <taxon>Bacillales</taxon>
        <taxon>Bacillaceae</taxon>
        <taxon>Bacillus</taxon>
    </lineage>
</organism>
<dbReference type="SUPFAM" id="SSF53335">
    <property type="entry name" value="S-adenosyl-L-methionine-dependent methyltransferases"/>
    <property type="match status" value="1"/>
</dbReference>
<sequence>MNSDQAKRRVVEQFGRNAEKYVTSQTHAKGADLDLIVEWAAPEESWVVLDIATGGGHTAKALAPYVNQVFATDLTKEMLSHTSLHLKAYPQIFYVVADAESLPFLDGTFDMVTCRIAAHHFPHPEQFAKEASRVLKSNGLFFFIDNVSPNDEELALFINELERLRDPSHVSCLSTEQWRELFYKEGIKEVRSMERKKRYPFQEWVKRTTKTLKEEEIVTKYMLDANEKIKQYYRLNMTEDQIELIEVDDWIALFRKG</sequence>
<dbReference type="Gene3D" id="3.40.50.150">
    <property type="entry name" value="Vaccinia Virus protein VP39"/>
    <property type="match status" value="1"/>
</dbReference>
<proteinExistence type="inferred from homology"/>
<evidence type="ECO:0000256" key="3">
    <source>
        <dbReference type="ARBA" id="ARBA00022679"/>
    </source>
</evidence>
<keyword evidence="3" id="KW-0808">Transferase</keyword>
<dbReference type="RefSeq" id="WP_075623581.1">
    <property type="nucleotide sequence ID" value="NZ_CP015607.1"/>
</dbReference>
<protein>
    <submittedName>
        <fullName evidence="5">Methylase</fullName>
    </submittedName>
</protein>
<comment type="similarity">
    <text evidence="1">Belongs to the methyltransferase superfamily.</text>
</comment>
<dbReference type="PANTHER" id="PTHR44942:SF4">
    <property type="entry name" value="METHYLTRANSFERASE TYPE 11 DOMAIN-CONTAINING PROTEIN"/>
    <property type="match status" value="1"/>
</dbReference>
<evidence type="ECO:0000313" key="5">
    <source>
        <dbReference type="EMBL" id="APT48067.1"/>
    </source>
</evidence>
<dbReference type="CDD" id="cd02440">
    <property type="entry name" value="AdoMet_MTases"/>
    <property type="match status" value="1"/>
</dbReference>
<dbReference type="EMBL" id="CP015607">
    <property type="protein sequence ID" value="APT48067.1"/>
    <property type="molecule type" value="Genomic_DNA"/>
</dbReference>
<evidence type="ECO:0000256" key="1">
    <source>
        <dbReference type="ARBA" id="ARBA00008361"/>
    </source>
</evidence>
<dbReference type="Pfam" id="PF08241">
    <property type="entry name" value="Methyltransf_11"/>
    <property type="match status" value="1"/>
</dbReference>
<dbReference type="InterPro" id="IPR013216">
    <property type="entry name" value="Methyltransf_11"/>
</dbReference>
<dbReference type="InterPro" id="IPR029063">
    <property type="entry name" value="SAM-dependent_MTases_sf"/>
</dbReference>
<dbReference type="Proteomes" id="UP000185426">
    <property type="component" value="Chromosome"/>
</dbReference>
<evidence type="ECO:0000256" key="2">
    <source>
        <dbReference type="ARBA" id="ARBA00022603"/>
    </source>
</evidence>
<name>A0A1L6ZNH7_BACIA</name>
<evidence type="ECO:0000313" key="6">
    <source>
        <dbReference type="Proteomes" id="UP000185426"/>
    </source>
</evidence>
<dbReference type="GO" id="GO:0032259">
    <property type="term" value="P:methylation"/>
    <property type="evidence" value="ECO:0007669"/>
    <property type="project" value="UniProtKB-KW"/>
</dbReference>
<dbReference type="PANTHER" id="PTHR44942">
    <property type="entry name" value="METHYLTRANSF_11 DOMAIN-CONTAINING PROTEIN"/>
    <property type="match status" value="1"/>
</dbReference>
<evidence type="ECO:0000259" key="4">
    <source>
        <dbReference type="Pfam" id="PF08241"/>
    </source>
</evidence>
<dbReference type="AlphaFoldDB" id="A0A1L6ZNH7"/>
<dbReference type="InterPro" id="IPR051052">
    <property type="entry name" value="Diverse_substrate_MTase"/>
</dbReference>
<dbReference type="GO" id="GO:0008757">
    <property type="term" value="F:S-adenosylmethionine-dependent methyltransferase activity"/>
    <property type="evidence" value="ECO:0007669"/>
    <property type="project" value="InterPro"/>
</dbReference>
<accession>A0A1L6ZNH7</accession>
<reference evidence="5 6" key="1">
    <citation type="submission" date="2016-05" db="EMBL/GenBank/DDBJ databases">
        <title>Complete Genome and Methylome Analysis of Psychrotrophic Bacterial Isolates from Antarctic Lake Untersee.</title>
        <authorList>
            <person name="Fomenkov A."/>
            <person name="Akimov V.N."/>
            <person name="Vasilyeva L.V."/>
            <person name="Andersen D."/>
            <person name="Vincze T."/>
            <person name="Roberts R.J."/>
        </authorList>
    </citation>
    <scope>NUCLEOTIDE SEQUENCE [LARGE SCALE GENOMIC DNA]</scope>
    <source>
        <strain evidence="5 6">U14-5</strain>
    </source>
</reference>